<sequence>MEGNMLNYTPAPIYLLFGDLLKKTRKCFRPTPIALLLVTALHTTEANAGVYFDPAFLADDPSKVADLSHFERGDTSLPGIYRVDIFVNDKSIGTDDIDFQPRNAATTKTTNSASLSACIPVEKISQLNINLAAVPALANLDAGRCVQLENYIPDAISNLNLEKLRLDISIPQAMLNKSARGEVPIESWDNGITAALINYNFVGSNSRGDFNQDNYFLNLDSGINLDAWRLRNFSTWNKSGKNAKGNWQNINSYAQRNIVSLKSNLTIGQANSSSDVFDSVGYQGGQLNSDDSMLADSQRGFAPIVRGIARSNAQVTIRQNGYVIYETFVPSGAFVIDDLFPTGSSGNLQVSVTEADGSINSYTVPYATVPKLQREGRMKYSLTGGKIRSNRDQETPPFAQGSLLWGLPHNTTVYTGTQWSNNYTAFLLGVGKNMGDWGAVSLDATTANSTLVDDSKHSGQSVRLLYGKSLSSLGTNLQLAGYRYSTQGFYTLADTTNRMMVGNHDVAMQDGVVSVKPSLAGYYNLYYTPRGNLQLTVNQRVEAAGTNGTAFLSANQKSYWNTNKTNELFQVGYNTNINNINYSLAYNYNKNPWLSNADQAFSLGVSFPLNRWLSSGGTPRRNTNNMYANYRNTMDNHGKMQQSAGVSGSLLDKNNLSYSLQQSYANRGGDTSSNASMNYRGTYGTANAGYNYSGGDTRINYGLRGGVVVHSEGVTLSQPLSDANVLIKAQGAKGVSVANGTGVKTDLWGYAVLPSASAYRNNRVALDTNTLANNIELDNAALNVVPTRGALVKADFNARIGVRSLMSLTYQGKAVPFGALVTQPGVDNPSIVSDDGVVYLSGLPLSGQLQVRWADGPQGQCSAQYQLPENSEHNEISYATAECV</sequence>
<keyword evidence="8 10" id="KW-0472">Membrane</keyword>
<dbReference type="PANTHER" id="PTHR30451">
    <property type="entry name" value="OUTER MEMBRANE USHER PROTEIN"/>
    <property type="match status" value="1"/>
</dbReference>
<evidence type="ECO:0000256" key="2">
    <source>
        <dbReference type="ARBA" id="ARBA00008064"/>
    </source>
</evidence>
<evidence type="ECO:0000256" key="9">
    <source>
        <dbReference type="ARBA" id="ARBA00023237"/>
    </source>
</evidence>
<dbReference type="InterPro" id="IPR025885">
    <property type="entry name" value="PapC_N"/>
</dbReference>
<dbReference type="Gene3D" id="2.60.40.2610">
    <property type="entry name" value="Outer membrane usher protein FimD, plug domain"/>
    <property type="match status" value="1"/>
</dbReference>
<comment type="caution">
    <text evidence="13">The sequence shown here is derived from an EMBL/GenBank/DDBJ whole genome shotgun (WGS) entry which is preliminary data.</text>
</comment>
<keyword evidence="14" id="KW-1185">Reference proteome</keyword>
<dbReference type="InterPro" id="IPR037224">
    <property type="entry name" value="PapC_N_sf"/>
</dbReference>
<dbReference type="InterPro" id="IPR025949">
    <property type="entry name" value="PapC-like_C"/>
</dbReference>
<dbReference type="PANTHER" id="PTHR30451:SF21">
    <property type="entry name" value="FIMBRIAL USHER DOMAIN-CONTAINING PROTEIN YDET-RELATED"/>
    <property type="match status" value="1"/>
</dbReference>
<dbReference type="SUPFAM" id="SSF141729">
    <property type="entry name" value="FimD N-terminal domain-like"/>
    <property type="match status" value="1"/>
</dbReference>
<keyword evidence="5 10" id="KW-1029">Fimbrium biogenesis</keyword>
<dbReference type="InterPro" id="IPR042186">
    <property type="entry name" value="FimD_plug_dom"/>
</dbReference>
<evidence type="ECO:0000256" key="8">
    <source>
        <dbReference type="ARBA" id="ARBA00023136"/>
    </source>
</evidence>
<evidence type="ECO:0000256" key="4">
    <source>
        <dbReference type="ARBA" id="ARBA00022452"/>
    </source>
</evidence>
<dbReference type="NCBIfam" id="NF011740">
    <property type="entry name" value="PRK15193.1"/>
    <property type="match status" value="1"/>
</dbReference>
<comment type="subcellular location">
    <subcellularLocation>
        <location evidence="1 10">Cell outer membrane</location>
        <topology evidence="1 10">Multi-pass membrane protein</topology>
    </subcellularLocation>
</comment>
<evidence type="ECO:0000256" key="5">
    <source>
        <dbReference type="ARBA" id="ARBA00022558"/>
    </source>
</evidence>
<keyword evidence="3 10" id="KW-0813">Transport</keyword>
<dbReference type="Gene3D" id="2.60.40.2070">
    <property type="match status" value="1"/>
</dbReference>
<dbReference type="EMBL" id="AALD02000006">
    <property type="protein sequence ID" value="EEQ11769.1"/>
    <property type="molecule type" value="Genomic_DNA"/>
</dbReference>
<evidence type="ECO:0000256" key="10">
    <source>
        <dbReference type="RuleBase" id="RU003884"/>
    </source>
</evidence>
<dbReference type="Pfam" id="PF13954">
    <property type="entry name" value="PapC_N"/>
    <property type="match status" value="1"/>
</dbReference>
<name>A0ABP2EH05_YERMW</name>
<evidence type="ECO:0000313" key="13">
    <source>
        <dbReference type="EMBL" id="EEQ11769.1"/>
    </source>
</evidence>
<keyword evidence="4" id="KW-1134">Transmembrane beta strand</keyword>
<proteinExistence type="inferred from homology"/>
<dbReference type="InterPro" id="IPR043142">
    <property type="entry name" value="PapC-like_C_sf"/>
</dbReference>
<gene>
    <name evidence="13" type="ORF">ymoll0001_35300</name>
</gene>
<evidence type="ECO:0000256" key="1">
    <source>
        <dbReference type="ARBA" id="ARBA00004571"/>
    </source>
</evidence>
<evidence type="ECO:0000259" key="11">
    <source>
        <dbReference type="Pfam" id="PF13953"/>
    </source>
</evidence>
<dbReference type="InterPro" id="IPR018030">
    <property type="entry name" value="Fimbrial_membr_usher_CS"/>
</dbReference>
<dbReference type="Pfam" id="PF13953">
    <property type="entry name" value="PapC_C"/>
    <property type="match status" value="1"/>
</dbReference>
<keyword evidence="6 10" id="KW-0812">Transmembrane</keyword>
<accession>A0ABP2EH05</accession>
<dbReference type="Proteomes" id="UP000003027">
    <property type="component" value="Unassembled WGS sequence"/>
</dbReference>
<dbReference type="InterPro" id="IPR000015">
    <property type="entry name" value="Fimb_usher"/>
</dbReference>
<organism evidence="13 14">
    <name type="scientific">Yersinia mollaretii (strain ATCC 43969 / DSM 18520 / CIP 103324 / CNY 7263 / WAIP 204)</name>
    <dbReference type="NCBI Taxonomy" id="349967"/>
    <lineage>
        <taxon>Bacteria</taxon>
        <taxon>Pseudomonadati</taxon>
        <taxon>Pseudomonadota</taxon>
        <taxon>Gammaproteobacteria</taxon>
        <taxon>Enterobacterales</taxon>
        <taxon>Yersiniaceae</taxon>
        <taxon>Yersinia</taxon>
    </lineage>
</organism>
<feature type="domain" description="PapC N-terminal" evidence="12">
    <location>
        <begin position="51"/>
        <end position="202"/>
    </location>
</feature>
<evidence type="ECO:0000256" key="3">
    <source>
        <dbReference type="ARBA" id="ARBA00022448"/>
    </source>
</evidence>
<evidence type="ECO:0000259" key="12">
    <source>
        <dbReference type="Pfam" id="PF13954"/>
    </source>
</evidence>
<dbReference type="Gene3D" id="2.60.40.3110">
    <property type="match status" value="1"/>
</dbReference>
<dbReference type="PROSITE" id="PS01151">
    <property type="entry name" value="FIMBRIAL_USHER"/>
    <property type="match status" value="1"/>
</dbReference>
<dbReference type="Gene3D" id="3.10.20.410">
    <property type="match status" value="1"/>
</dbReference>
<keyword evidence="9 10" id="KW-0998">Cell outer membrane</keyword>
<evidence type="ECO:0000256" key="7">
    <source>
        <dbReference type="ARBA" id="ARBA00022729"/>
    </source>
</evidence>
<feature type="domain" description="PapC-like C-terminal" evidence="11">
    <location>
        <begin position="805"/>
        <end position="869"/>
    </location>
</feature>
<comment type="similarity">
    <text evidence="2 10">Belongs to the fimbrial export usher family.</text>
</comment>
<reference evidence="13" key="1">
    <citation type="submission" date="2008-12" db="EMBL/GenBank/DDBJ databases">
        <title>Annotation of the Yersinia mollaretii ATCC 43969 genome.</title>
        <authorList>
            <person name="Read T.D."/>
            <person name="Akmal A."/>
            <person name="Bishop-Lilly K."/>
            <person name="Chen P.E."/>
            <person name="Cook C."/>
            <person name="Kiley M.P."/>
            <person name="Lentz S."/>
            <person name="Mateczun A."/>
            <person name="Nagarajan N."/>
            <person name="Nolan N."/>
            <person name="Osborne B.I."/>
            <person name="Pop M."/>
            <person name="Sozhamannan S."/>
            <person name="Stewart A.C."/>
            <person name="Sulakvelidze A."/>
            <person name="Thomason B."/>
            <person name="Willner K."/>
            <person name="Zwick M.E."/>
        </authorList>
    </citation>
    <scope>NUCLEOTIDE SEQUENCE [LARGE SCALE GENOMIC DNA]</scope>
    <source>
        <strain evidence="13">ATCC 43969</strain>
    </source>
</reference>
<evidence type="ECO:0000256" key="6">
    <source>
        <dbReference type="ARBA" id="ARBA00022692"/>
    </source>
</evidence>
<dbReference type="Pfam" id="PF00577">
    <property type="entry name" value="Usher"/>
    <property type="match status" value="1"/>
</dbReference>
<evidence type="ECO:0000313" key="14">
    <source>
        <dbReference type="Proteomes" id="UP000003027"/>
    </source>
</evidence>
<keyword evidence="7" id="KW-0732">Signal</keyword>
<protein>
    <submittedName>
        <fullName evidence="13">P pilus assembly protein, porin PapC</fullName>
    </submittedName>
</protein>